<dbReference type="InterPro" id="IPR006887">
    <property type="entry name" value="P4R3-like_central_dom"/>
</dbReference>
<evidence type="ECO:0000313" key="6">
    <source>
        <dbReference type="Proteomes" id="UP000054558"/>
    </source>
</evidence>
<feature type="region of interest" description="Disordered" evidence="3">
    <location>
        <begin position="27"/>
        <end position="79"/>
    </location>
</feature>
<evidence type="ECO:0000313" key="5">
    <source>
        <dbReference type="EMBL" id="GAQ77865.1"/>
    </source>
</evidence>
<dbReference type="GO" id="GO:0019888">
    <property type="term" value="F:protein phosphatase regulator activity"/>
    <property type="evidence" value="ECO:0007669"/>
    <property type="project" value="InterPro"/>
</dbReference>
<protein>
    <recommendedName>
        <fullName evidence="4">Serine/threonine-protein phosphatase 4 regulatory subunit 3-like central domain-containing protein</fullName>
    </recommendedName>
</protein>
<dbReference type="EMBL" id="DF236954">
    <property type="protein sequence ID" value="GAQ77865.1"/>
    <property type="molecule type" value="Genomic_DNA"/>
</dbReference>
<dbReference type="SUPFAM" id="SSF48371">
    <property type="entry name" value="ARM repeat"/>
    <property type="match status" value="1"/>
</dbReference>
<feature type="region of interest" description="Disordered" evidence="3">
    <location>
        <begin position="176"/>
        <end position="233"/>
    </location>
</feature>
<feature type="compositionally biased region" description="Basic and acidic residues" evidence="3">
    <location>
        <begin position="60"/>
        <end position="73"/>
    </location>
</feature>
<dbReference type="AlphaFoldDB" id="A0A1Y1HHD8"/>
<reference evidence="5 6" key="1">
    <citation type="journal article" date="2014" name="Nat. Commun.">
        <title>Klebsormidium flaccidum genome reveals primary factors for plant terrestrial adaptation.</title>
        <authorList>
            <person name="Hori K."/>
            <person name="Maruyama F."/>
            <person name="Fujisawa T."/>
            <person name="Togashi T."/>
            <person name="Yamamoto N."/>
            <person name="Seo M."/>
            <person name="Sato S."/>
            <person name="Yamada T."/>
            <person name="Mori H."/>
            <person name="Tajima N."/>
            <person name="Moriyama T."/>
            <person name="Ikeuchi M."/>
            <person name="Watanabe M."/>
            <person name="Wada H."/>
            <person name="Kobayashi K."/>
            <person name="Saito M."/>
            <person name="Masuda T."/>
            <person name="Sasaki-Sekimoto Y."/>
            <person name="Mashiguchi K."/>
            <person name="Awai K."/>
            <person name="Shimojima M."/>
            <person name="Masuda S."/>
            <person name="Iwai M."/>
            <person name="Nobusawa T."/>
            <person name="Narise T."/>
            <person name="Kondo S."/>
            <person name="Saito H."/>
            <person name="Sato R."/>
            <person name="Murakawa M."/>
            <person name="Ihara Y."/>
            <person name="Oshima-Yamada Y."/>
            <person name="Ohtaka K."/>
            <person name="Satoh M."/>
            <person name="Sonobe K."/>
            <person name="Ishii M."/>
            <person name="Ohtani R."/>
            <person name="Kanamori-Sato M."/>
            <person name="Honoki R."/>
            <person name="Miyazaki D."/>
            <person name="Mochizuki H."/>
            <person name="Umetsu J."/>
            <person name="Higashi K."/>
            <person name="Shibata D."/>
            <person name="Kamiya Y."/>
            <person name="Sato N."/>
            <person name="Nakamura Y."/>
            <person name="Tabata S."/>
            <person name="Ida S."/>
            <person name="Kurokawa K."/>
            <person name="Ohta H."/>
        </authorList>
    </citation>
    <scope>NUCLEOTIDE SEQUENCE [LARGE SCALE GENOMIC DNA]</scope>
    <source>
        <strain evidence="5 6">NIES-2285</strain>
    </source>
</reference>
<dbReference type="GO" id="GO:0005634">
    <property type="term" value="C:nucleus"/>
    <property type="evidence" value="ECO:0007669"/>
    <property type="project" value="UniProtKB-SubCell"/>
</dbReference>
<proteinExistence type="predicted"/>
<organism evidence="5 6">
    <name type="scientific">Klebsormidium nitens</name>
    <name type="common">Green alga</name>
    <name type="synonym">Ulothrix nitens</name>
    <dbReference type="NCBI Taxonomy" id="105231"/>
    <lineage>
        <taxon>Eukaryota</taxon>
        <taxon>Viridiplantae</taxon>
        <taxon>Streptophyta</taxon>
        <taxon>Klebsormidiophyceae</taxon>
        <taxon>Klebsormidiales</taxon>
        <taxon>Klebsormidiaceae</taxon>
        <taxon>Klebsormidium</taxon>
    </lineage>
</organism>
<feature type="compositionally biased region" description="Basic and acidic residues" evidence="3">
    <location>
        <begin position="176"/>
        <end position="186"/>
    </location>
</feature>
<dbReference type="InterPro" id="IPR051137">
    <property type="entry name" value="PP4R3-like"/>
</dbReference>
<dbReference type="PANTHER" id="PTHR23318:SF0">
    <property type="entry name" value="SERINE_THREONINE-PROTEIN PHOSPHATASE 4 REGULATORY SUBUNIT 3"/>
    <property type="match status" value="1"/>
</dbReference>
<evidence type="ECO:0000256" key="1">
    <source>
        <dbReference type="ARBA" id="ARBA00004123"/>
    </source>
</evidence>
<evidence type="ECO:0000259" key="4">
    <source>
        <dbReference type="Pfam" id="PF04802"/>
    </source>
</evidence>
<dbReference type="Pfam" id="PF04802">
    <property type="entry name" value="PP4R3"/>
    <property type="match status" value="1"/>
</dbReference>
<dbReference type="PANTHER" id="PTHR23318">
    <property type="entry name" value="ATP SYNTHASE GAMMA-RELATED"/>
    <property type="match status" value="1"/>
</dbReference>
<keyword evidence="6" id="KW-1185">Reference proteome</keyword>
<feature type="domain" description="Serine/threonine-protein phosphatase 4 regulatory subunit 3-like central" evidence="4">
    <location>
        <begin position="472"/>
        <end position="586"/>
    </location>
</feature>
<name>A0A1Y1HHD8_KLENI</name>
<gene>
    <name evidence="5" type="ORF">KFL_000050020</name>
</gene>
<keyword evidence="2" id="KW-0539">Nucleus</keyword>
<dbReference type="InterPro" id="IPR016024">
    <property type="entry name" value="ARM-type_fold"/>
</dbReference>
<feature type="compositionally biased region" description="Acidic residues" evidence="3">
    <location>
        <begin position="187"/>
        <end position="227"/>
    </location>
</feature>
<dbReference type="Proteomes" id="UP000054558">
    <property type="component" value="Unassembled WGS sequence"/>
</dbReference>
<feature type="compositionally biased region" description="Basic residues" evidence="3">
    <location>
        <begin position="42"/>
        <end position="51"/>
    </location>
</feature>
<comment type="subcellular location">
    <subcellularLocation>
        <location evidence="1">Nucleus</location>
    </subcellularLocation>
</comment>
<accession>A0A1Y1HHD8</accession>
<evidence type="ECO:0000256" key="3">
    <source>
        <dbReference type="SAM" id="MobiDB-lite"/>
    </source>
</evidence>
<sequence>MQAAEDMQVDDAEEMVPVHQADHFVFTAQKENLGPGNERGRNGSRRPRPAKHLTSAVRSVEQKTHHNLPESKETGSASLGQEDIIIASAMEEPQSGRKAEPVQKALSSPVIPQPHQYEEMAPIHKLALRGTPFPTLQRTILGELAPNSPVLGFGGPPWEENACTRLPTKDGEAVIERKEEPERGEVDDPNYDAEMDNPDAGAEMDDPDAGAEMDDDDDGAEMDDDDFGAATGEGKVLAGDESTAWVYQEEEEPQLLYQADRSSKLEALEEWLDLLEAVPGGTIATPRGFAEADAECNRKHQYSWKSILNKDLDRVKEGCKAGLKSGPRLQNVMNSLVEALNTATEYLSPRHVKQFYRRALSFRCLRRALRACFAPKDNRDQSLWLASAGVLMLMTRYVALLRKHIEYLRGIIDRFCVVGEMLRTDDAPLQTLLLVLTRALIDLVPTSDWLCLDPLLDVIIKQTVAQANADVSASTRVSPDDIDGVVRACALLMYCVRHHGTRLRPFVFRHGALEAVARLAGHAEPRVAMIAVEFLRACLLRHDAHYVARLMQGDLLAAAITTFRAASYARTSNDVTDAVRQLMHFILLADGPVAALKPNVRQLLFPEA</sequence>
<evidence type="ECO:0000256" key="2">
    <source>
        <dbReference type="ARBA" id="ARBA00023242"/>
    </source>
</evidence>
<dbReference type="STRING" id="105231.A0A1Y1HHD8"/>